<proteinExistence type="predicted"/>
<sequence>MSAALLLLWFGIASTAAASDISLDQKWLETCGRFPYYYENACHQLVRWDYEARWLWDSIPKEKPNETVYDCMDLKCLCRYMNGKCISRNWDGSECSKNGTVLKKAVRKEYRMLTDEERRRYHDAMNNIKVNGEYDKLARIHKHYTTSPAAHGGSGFLPWNREYMKR</sequence>
<comment type="caution">
    <text evidence="3">The sequence shown here is derived from an EMBL/GenBank/DDBJ whole genome shotgun (WGS) entry which is preliminary data.</text>
</comment>
<gene>
    <name evidence="3" type="ORF">ANCCAN_06416</name>
</gene>
<keyword evidence="4" id="KW-1185">Reference proteome</keyword>
<dbReference type="AlphaFoldDB" id="A0A368GW00"/>
<dbReference type="InterPro" id="IPR050316">
    <property type="entry name" value="Tyrosinase/Hemocyanin"/>
</dbReference>
<keyword evidence="2" id="KW-0732">Signal</keyword>
<dbReference type="OrthoDB" id="6132182at2759"/>
<evidence type="ECO:0000313" key="4">
    <source>
        <dbReference type="Proteomes" id="UP000252519"/>
    </source>
</evidence>
<evidence type="ECO:0000256" key="1">
    <source>
        <dbReference type="ARBA" id="ARBA00023008"/>
    </source>
</evidence>
<dbReference type="PANTHER" id="PTHR11474">
    <property type="entry name" value="TYROSINASE FAMILY MEMBER"/>
    <property type="match status" value="1"/>
</dbReference>
<dbReference type="PANTHER" id="PTHR11474:SF126">
    <property type="entry name" value="TYROSINASE-LIKE PROTEIN TYR-1-RELATED"/>
    <property type="match status" value="1"/>
</dbReference>
<dbReference type="EMBL" id="JOJR01000061">
    <property type="protein sequence ID" value="RCN47519.1"/>
    <property type="molecule type" value="Genomic_DNA"/>
</dbReference>
<keyword evidence="1" id="KW-0186">Copper</keyword>
<feature type="signal peptide" evidence="2">
    <location>
        <begin position="1"/>
        <end position="18"/>
    </location>
</feature>
<feature type="chain" id="PRO_5016753894" evidence="2">
    <location>
        <begin position="19"/>
        <end position="166"/>
    </location>
</feature>
<evidence type="ECO:0000256" key="2">
    <source>
        <dbReference type="SAM" id="SignalP"/>
    </source>
</evidence>
<accession>A0A368GW00</accession>
<reference evidence="3 4" key="1">
    <citation type="submission" date="2014-10" db="EMBL/GenBank/DDBJ databases">
        <title>Draft genome of the hookworm Ancylostoma caninum.</title>
        <authorList>
            <person name="Mitreva M."/>
        </authorList>
    </citation>
    <scope>NUCLEOTIDE SEQUENCE [LARGE SCALE GENOMIC DNA]</scope>
    <source>
        <strain evidence="3 4">Baltimore</strain>
    </source>
</reference>
<evidence type="ECO:0000313" key="3">
    <source>
        <dbReference type="EMBL" id="RCN47519.1"/>
    </source>
</evidence>
<protein>
    <submittedName>
        <fullName evidence="3">Uncharacterized protein</fullName>
    </submittedName>
</protein>
<dbReference type="SUPFAM" id="SSF48056">
    <property type="entry name" value="Di-copper centre-containing domain"/>
    <property type="match status" value="1"/>
</dbReference>
<dbReference type="Gene3D" id="1.10.1280.10">
    <property type="entry name" value="Di-copper center containing domain from catechol oxidase"/>
    <property type="match status" value="1"/>
</dbReference>
<organism evidence="3 4">
    <name type="scientific">Ancylostoma caninum</name>
    <name type="common">Dog hookworm</name>
    <dbReference type="NCBI Taxonomy" id="29170"/>
    <lineage>
        <taxon>Eukaryota</taxon>
        <taxon>Metazoa</taxon>
        <taxon>Ecdysozoa</taxon>
        <taxon>Nematoda</taxon>
        <taxon>Chromadorea</taxon>
        <taxon>Rhabditida</taxon>
        <taxon>Rhabditina</taxon>
        <taxon>Rhabditomorpha</taxon>
        <taxon>Strongyloidea</taxon>
        <taxon>Ancylostomatidae</taxon>
        <taxon>Ancylostomatinae</taxon>
        <taxon>Ancylostoma</taxon>
    </lineage>
</organism>
<name>A0A368GW00_ANCCA</name>
<dbReference type="InterPro" id="IPR008922">
    <property type="entry name" value="Di-copper_centre_dom_sf"/>
</dbReference>
<dbReference type="Proteomes" id="UP000252519">
    <property type="component" value="Unassembled WGS sequence"/>
</dbReference>